<evidence type="ECO:0000313" key="10">
    <source>
        <dbReference type="Proteomes" id="UP000595349"/>
    </source>
</evidence>
<proteinExistence type="inferred from homology"/>
<feature type="binding site" evidence="6">
    <location>
        <position position="341"/>
    </location>
    <ligand>
        <name>S-adenosyl-L-methionine</name>
        <dbReference type="ChEBI" id="CHEBI:59789"/>
    </ligand>
</feature>
<dbReference type="GO" id="GO:0070041">
    <property type="term" value="F:rRNA (uridine-C5-)-methyltransferase activity"/>
    <property type="evidence" value="ECO:0007669"/>
    <property type="project" value="TreeGrafter"/>
</dbReference>
<feature type="domain" description="TRAM" evidence="8">
    <location>
        <begin position="9"/>
        <end position="67"/>
    </location>
</feature>
<dbReference type="Gene3D" id="2.40.50.1070">
    <property type="match status" value="1"/>
</dbReference>
<feature type="binding site" evidence="6">
    <location>
        <position position="320"/>
    </location>
    <ligand>
        <name>S-adenosyl-L-methionine</name>
        <dbReference type="ChEBI" id="CHEBI:59789"/>
    </ligand>
</feature>
<feature type="binding site" evidence="6">
    <location>
        <position position="291"/>
    </location>
    <ligand>
        <name>S-adenosyl-L-methionine</name>
        <dbReference type="ChEBI" id="CHEBI:59789"/>
    </ligand>
</feature>
<dbReference type="NCBIfam" id="TIGR00479">
    <property type="entry name" value="rumA"/>
    <property type="match status" value="1"/>
</dbReference>
<dbReference type="AlphaFoldDB" id="A0A7T6Z9M7"/>
<dbReference type="PROSITE" id="PS50926">
    <property type="entry name" value="TRAM"/>
    <property type="match status" value="1"/>
</dbReference>
<dbReference type="PROSITE" id="PS01231">
    <property type="entry name" value="TRMA_2"/>
    <property type="match status" value="1"/>
</dbReference>
<keyword evidence="1" id="KW-0408">Iron</keyword>
<dbReference type="InterPro" id="IPR010280">
    <property type="entry name" value="U5_MeTrfase_fam"/>
</dbReference>
<gene>
    <name evidence="9" type="primary">rlmD</name>
    <name evidence="9" type="ORF">HUG20_05200</name>
</gene>
<dbReference type="Gene3D" id="3.40.50.150">
    <property type="entry name" value="Vaccinia Virus protein VP39"/>
    <property type="match status" value="1"/>
</dbReference>
<dbReference type="EC" id="2.1.1.190" evidence="9"/>
<dbReference type="Proteomes" id="UP000595349">
    <property type="component" value="Chromosome"/>
</dbReference>
<dbReference type="PANTHER" id="PTHR11061:SF30">
    <property type="entry name" value="TRNA (URACIL(54)-C(5))-METHYLTRANSFERASE"/>
    <property type="match status" value="1"/>
</dbReference>
<dbReference type="InterPro" id="IPR002792">
    <property type="entry name" value="TRAM_dom"/>
</dbReference>
<feature type="active site" description="Nucleophile" evidence="6">
    <location>
        <position position="417"/>
    </location>
</feature>
<dbReference type="Pfam" id="PF01938">
    <property type="entry name" value="TRAM"/>
    <property type="match status" value="1"/>
</dbReference>
<keyword evidence="5" id="KW-0411">Iron-sulfur</keyword>
<dbReference type="FunFam" id="2.40.50.140:FF:000097">
    <property type="entry name" value="23S rRNA (uracil(1939)-C(5))-methyltransferase RlmD"/>
    <property type="match status" value="1"/>
</dbReference>
<keyword evidence="10" id="KW-1185">Reference proteome</keyword>
<dbReference type="PROSITE" id="PS01230">
    <property type="entry name" value="TRMA_1"/>
    <property type="match status" value="1"/>
</dbReference>
<dbReference type="FunFam" id="2.40.50.1070:FF:000003">
    <property type="entry name" value="23S rRNA (Uracil-5-)-methyltransferase RumA"/>
    <property type="match status" value="1"/>
</dbReference>
<dbReference type="PROSITE" id="PS51687">
    <property type="entry name" value="SAM_MT_RNA_M5U"/>
    <property type="match status" value="1"/>
</dbReference>
<dbReference type="InterPro" id="IPR029063">
    <property type="entry name" value="SAM-dependent_MTases_sf"/>
</dbReference>
<evidence type="ECO:0000256" key="6">
    <source>
        <dbReference type="PROSITE-ProRule" id="PRU01024"/>
    </source>
</evidence>
<evidence type="ECO:0000256" key="3">
    <source>
        <dbReference type="ARBA" id="ARBA00022679"/>
    </source>
</evidence>
<keyword evidence="3 6" id="KW-0808">Transferase</keyword>
<dbReference type="SUPFAM" id="SSF50249">
    <property type="entry name" value="Nucleic acid-binding proteins"/>
    <property type="match status" value="1"/>
</dbReference>
<keyword evidence="2 6" id="KW-0489">Methyltransferase</keyword>
<feature type="binding site" evidence="6">
    <location>
        <position position="390"/>
    </location>
    <ligand>
        <name>S-adenosyl-L-methionine</name>
        <dbReference type="ChEBI" id="CHEBI:59789"/>
    </ligand>
</feature>
<dbReference type="GO" id="GO:0051539">
    <property type="term" value="F:4 iron, 4 sulfur cluster binding"/>
    <property type="evidence" value="ECO:0007669"/>
    <property type="project" value="UniProtKB-KW"/>
</dbReference>
<accession>A0A7T6Z9M7</accession>
<name>A0A7T6Z9M7_9BACI</name>
<dbReference type="Gene3D" id="2.40.50.140">
    <property type="entry name" value="Nucleic acid-binding proteins"/>
    <property type="match status" value="1"/>
</dbReference>
<evidence type="ECO:0000256" key="7">
    <source>
        <dbReference type="PROSITE-ProRule" id="PRU10015"/>
    </source>
</evidence>
<comment type="similarity">
    <text evidence="6">Belongs to the class I-like SAM-binding methyltransferase superfamily. RNA M5U methyltransferase family.</text>
</comment>
<sequence length="464" mass="52454">MTKKRTHLPVQKNERLEVTFQDLTHEGAGVAKVDGYPLFVPDALPGEKADVKVVKTGKNFGFGRLMERHTTSTHRVDPPCPIYHWCGGCQLQHMDQEAQLSLKREQVINALHKYMGREDIPVQETIGMNEPWAYRNKAQVPVAERDGELIAGFFAKRSHHIVDMDHCLIQGDQNDAAIQVVKNILKRYEIEPYDEASGRGVIRHIVARNGRLSGETMVMLVTNGEELPHKKKLVEAIRSEVSGIHSIVQNINKKKTNVVYGERTEILWGEKYIEERIGKLRFALSPRSFFQVNPVQTEVLYEKVRQFAGLRGNETVIDAYCGIGSISLFLAEEARKVYGVEVIGEAISDARKNAKLNHFPNVEFSVGKAEEVVPWWRAALGVEADVIVVDPPRKGCDEKLLQTMIEMKPERIIYVSCNPATLARDLGILSDGGYEVQEVQPVDMFPQTTHIECVTRLVRKIKER</sequence>
<reference evidence="9 10" key="1">
    <citation type="submission" date="2020-06" db="EMBL/GenBank/DDBJ databases">
        <title>Genomic analysis of Salicibibacter sp. NKC21-4.</title>
        <authorList>
            <person name="Oh Y.J."/>
        </authorList>
    </citation>
    <scope>NUCLEOTIDE SEQUENCE [LARGE SCALE GENOMIC DNA]</scope>
    <source>
        <strain evidence="9 10">NKC21-4</strain>
    </source>
</reference>
<dbReference type="InterPro" id="IPR012340">
    <property type="entry name" value="NA-bd_OB-fold"/>
</dbReference>
<evidence type="ECO:0000259" key="8">
    <source>
        <dbReference type="PROSITE" id="PS50926"/>
    </source>
</evidence>
<protein>
    <submittedName>
        <fullName evidence="9">23S rRNA (Uracil(1939)-C(5))-methyltransferase RlmD</fullName>
        <ecNumber evidence="9">2.1.1.190</ecNumber>
    </submittedName>
</protein>
<dbReference type="InterPro" id="IPR030391">
    <property type="entry name" value="MeTrfase_TrmA_CS"/>
</dbReference>
<dbReference type="RefSeq" id="WP_200088827.1">
    <property type="nucleotide sequence ID" value="NZ_CP054706.1"/>
</dbReference>
<evidence type="ECO:0000256" key="2">
    <source>
        <dbReference type="ARBA" id="ARBA00022603"/>
    </source>
</evidence>
<dbReference type="Pfam" id="PF05958">
    <property type="entry name" value="tRNA_U5-meth_tr"/>
    <property type="match status" value="1"/>
</dbReference>
<feature type="active site" evidence="7">
    <location>
        <position position="417"/>
    </location>
</feature>
<keyword evidence="4 6" id="KW-0949">S-adenosyl-L-methionine</keyword>
<dbReference type="CDD" id="cd02440">
    <property type="entry name" value="AdoMet_MTases"/>
    <property type="match status" value="1"/>
</dbReference>
<evidence type="ECO:0000256" key="5">
    <source>
        <dbReference type="ARBA" id="ARBA00023014"/>
    </source>
</evidence>
<keyword evidence="1" id="KW-0004">4Fe-4S</keyword>
<dbReference type="SUPFAM" id="SSF53335">
    <property type="entry name" value="S-adenosyl-L-methionine-dependent methyltransferases"/>
    <property type="match status" value="1"/>
</dbReference>
<dbReference type="FunFam" id="3.40.50.150:FF:000009">
    <property type="entry name" value="23S rRNA (Uracil(1939)-C(5))-methyltransferase RlmD"/>
    <property type="match status" value="1"/>
</dbReference>
<evidence type="ECO:0000256" key="4">
    <source>
        <dbReference type="ARBA" id="ARBA00022691"/>
    </source>
</evidence>
<evidence type="ECO:0000313" key="9">
    <source>
        <dbReference type="EMBL" id="QQK79345.1"/>
    </source>
</evidence>
<dbReference type="EMBL" id="CP054706">
    <property type="protein sequence ID" value="QQK79345.1"/>
    <property type="molecule type" value="Genomic_DNA"/>
</dbReference>
<evidence type="ECO:0000256" key="1">
    <source>
        <dbReference type="ARBA" id="ARBA00022485"/>
    </source>
</evidence>
<dbReference type="GO" id="GO:0070475">
    <property type="term" value="P:rRNA base methylation"/>
    <property type="evidence" value="ECO:0007669"/>
    <property type="project" value="TreeGrafter"/>
</dbReference>
<dbReference type="KEGG" id="scib:HUG20_05200"/>
<organism evidence="9 10">
    <name type="scientific">Salicibibacter cibi</name>
    <dbReference type="NCBI Taxonomy" id="2743001"/>
    <lineage>
        <taxon>Bacteria</taxon>
        <taxon>Bacillati</taxon>
        <taxon>Bacillota</taxon>
        <taxon>Bacilli</taxon>
        <taxon>Bacillales</taxon>
        <taxon>Bacillaceae</taxon>
        <taxon>Salicibibacter</taxon>
    </lineage>
</organism>
<keyword evidence="1" id="KW-0479">Metal-binding</keyword>
<dbReference type="PANTHER" id="PTHR11061">
    <property type="entry name" value="RNA M5U METHYLTRANSFERASE"/>
    <property type="match status" value="1"/>
</dbReference>
<dbReference type="InterPro" id="IPR030390">
    <property type="entry name" value="MeTrfase_TrmA_AS"/>
</dbReference>